<comment type="caution">
    <text evidence="2">The sequence shown here is derived from an EMBL/GenBank/DDBJ whole genome shotgun (WGS) entry which is preliminary data.</text>
</comment>
<protein>
    <submittedName>
        <fullName evidence="2">Uncharacterized protein</fullName>
    </submittedName>
</protein>
<dbReference type="Proteomes" id="UP000034032">
    <property type="component" value="Unassembled WGS sequence"/>
</dbReference>
<proteinExistence type="predicted"/>
<evidence type="ECO:0000256" key="1">
    <source>
        <dbReference type="SAM" id="MobiDB-lite"/>
    </source>
</evidence>
<feature type="compositionally biased region" description="Acidic residues" evidence="1">
    <location>
        <begin position="31"/>
        <end position="53"/>
    </location>
</feature>
<dbReference type="AlphaFoldDB" id="A0A0G1MJ02"/>
<feature type="region of interest" description="Disordered" evidence="1">
    <location>
        <begin position="16"/>
        <end position="67"/>
    </location>
</feature>
<sequence>MTNIKLNQDEIIAEVEEQDGLDEDRTIGPQDEGDDDPADTTPAEAEELSDEGGEMLKEERERRQQVS</sequence>
<accession>A0A0G1MJ02</accession>
<evidence type="ECO:0000313" key="2">
    <source>
        <dbReference type="EMBL" id="KKT80807.1"/>
    </source>
</evidence>
<dbReference type="EMBL" id="LCJR01000034">
    <property type="protein sequence ID" value="KKT80807.1"/>
    <property type="molecule type" value="Genomic_DNA"/>
</dbReference>
<evidence type="ECO:0000313" key="3">
    <source>
        <dbReference type="Proteomes" id="UP000034032"/>
    </source>
</evidence>
<feature type="compositionally biased region" description="Basic and acidic residues" evidence="1">
    <location>
        <begin position="54"/>
        <end position="67"/>
    </location>
</feature>
<gene>
    <name evidence="2" type="ORF">UW79_C0034G0003</name>
</gene>
<reference evidence="2 3" key="1">
    <citation type="journal article" date="2015" name="Nature">
        <title>rRNA introns, odd ribosomes, and small enigmatic genomes across a large radiation of phyla.</title>
        <authorList>
            <person name="Brown C.T."/>
            <person name="Hug L.A."/>
            <person name="Thomas B.C."/>
            <person name="Sharon I."/>
            <person name="Castelle C.J."/>
            <person name="Singh A."/>
            <person name="Wilkins M.J."/>
            <person name="Williams K.H."/>
            <person name="Banfield J.F."/>
        </authorList>
    </citation>
    <scope>NUCLEOTIDE SEQUENCE [LARGE SCALE GENOMIC DNA]</scope>
</reference>
<name>A0A0G1MJ02_9BACT</name>
<organism evidence="2 3">
    <name type="scientific">Candidatus Yanofskybacteria bacterium GW2011_GWA2_44_9</name>
    <dbReference type="NCBI Taxonomy" id="1619025"/>
    <lineage>
        <taxon>Bacteria</taxon>
        <taxon>Candidatus Yanofskyibacteriota</taxon>
    </lineage>
</organism>